<proteinExistence type="predicted"/>
<feature type="region of interest" description="Disordered" evidence="1">
    <location>
        <begin position="267"/>
        <end position="304"/>
    </location>
</feature>
<feature type="compositionally biased region" description="Basic and acidic residues" evidence="1">
    <location>
        <begin position="267"/>
        <end position="284"/>
    </location>
</feature>
<dbReference type="RefSeq" id="WP_345505558.1">
    <property type="nucleotide sequence ID" value="NZ_BAABIW010000001.1"/>
</dbReference>
<reference evidence="3" key="1">
    <citation type="journal article" date="2019" name="Int. J. Syst. Evol. Microbiol.">
        <title>The Global Catalogue of Microorganisms (GCM) 10K type strain sequencing project: providing services to taxonomists for standard genome sequencing and annotation.</title>
        <authorList>
            <consortium name="The Broad Institute Genomics Platform"/>
            <consortium name="The Broad Institute Genome Sequencing Center for Infectious Disease"/>
            <person name="Wu L."/>
            <person name="Ma J."/>
        </authorList>
    </citation>
    <scope>NUCLEOTIDE SEQUENCE [LARGE SCALE GENOMIC DNA]</scope>
    <source>
        <strain evidence="3">JCM 17687</strain>
    </source>
</reference>
<gene>
    <name evidence="2" type="ORF">GCM10023258_02130</name>
</gene>
<protein>
    <submittedName>
        <fullName evidence="2">Uncharacterized protein</fullName>
    </submittedName>
</protein>
<evidence type="ECO:0000256" key="1">
    <source>
        <dbReference type="SAM" id="MobiDB-lite"/>
    </source>
</evidence>
<evidence type="ECO:0000313" key="2">
    <source>
        <dbReference type="EMBL" id="GAA5016509.1"/>
    </source>
</evidence>
<accession>A0ABP9J378</accession>
<evidence type="ECO:0000313" key="3">
    <source>
        <dbReference type="Proteomes" id="UP001500427"/>
    </source>
</evidence>
<comment type="caution">
    <text evidence="2">The sequence shown here is derived from an EMBL/GenBank/DDBJ whole genome shotgun (WGS) entry which is preliminary data.</text>
</comment>
<sequence>MATTVLATALPYSLDEHAPFHLTVFLTHKLVADAPPPDDPDRMPVVGDFPSVADWVTTLSGCTLTLQTSLGGADLPLKVVSSPSAPAWASAFPPSLAVDGFPAPSLSGQEWRSNPAHRMSDHAVDLHLVSAAAAPTRRPDVAGDPVAGGMLRRLSALDQDSALTRLLAGADDRNQRVQRVVAARVADALTTLGPLSDWDGGRDPDHQGPPLPDYLKEAPVEPSAIEVLLDDPEADTRLTRRLDGLVGADLSGDPQLQLLVDAHATRRYYERPDEPKYPERKEPDPDAPPLPRPTVPDQEFHRRAGSFGSTPALLRALGLALDVVLDVPDPVGALSGATWVSVTVTPPDGSDLTVLPPRRTAVIARGPVLTYQSSSDWVGGALPLGDDDWRVLDLDPDASGLKLDQHLRNLPRRYATEANRDPETSTPATLRTNGFAIARRNRMDSTRARVAAAEGLEAAARDLLFDDVVRGIRLEVWDDASEAWHSLHERRVTVTGEGDVPILNDAPDVGFLQLSALNRNPDATAYYLHEVVAGWDGWSLSAPRPGKTVVHVEPPGPDGRTEAVVNTPTDEPASGIHTRTRVEPGSLPRLRYGTSYSFRMLGVDLAGNSVPQRTRPILRPPLPQPVLDAARDHLTGLRARYAERDRTGLVSAVREDVLTHLTAPTAYANAPALQADADPAVGERRPSQPPPVLPVELRTGDAALDAAAADLLTAAAARSAANDPFASTDDPPSPDPLGRVNEASRILLAAHDTWRTHPQLGVDPERFAQVASVDDLDLPDDLGPAELLRRPVVTTPRPYLRWDPVPHPTLVARRELGTGEQLSRLVVRSGLTGGGADPDDQPTTERHVVPPKATQVEAETAGKFDAAMGLGADTGEVSRLYPVALAERGTLLDRKAPSLTDPTDAGAVDQPGIALLSRPGADPSEAVTLADIEGDRGKALGEGQYVAHDVAALRLPYLPDPYASGISLVFYDAGNPHTLPEPRVLQTVAIPYAGTWPELQPLRLVLDRSVDPAATLGAVVTGNVVTVTVPRGEQVRATLASTVTVADLDRFGMWRSQLASVLADPEGDGLDQDQVVASAVIMRAAAQGWTWWLTPSTDVRLVHAVPAPVSPPRLRGLHVIARPKGRGGAALGAVVDVHGPSTDRLVVRASWDEQVDDVTADGPVTVHKDDVVVNSAVAETERAGALYLVDFLPFGAGLTSSVDLSEGSIGLHAAIEKFPDTHYRRVTYVPSGTTRYREFFDAADVPADDDPSLAGEPVTLDILSSSRPAAPTVLDTVPLLRWEDEVEPAQPFARRRVRRSGVRIWLDRPWYSSGDGELLAVLVFDPFEPDPDHPGQQRLKAVQAPDAATSLWGADPILLGGQVGGFVAATHPPLLRLHDLLLDALAQGVAPRDPVPARPVAAAEAVPLLDVQGTPSARVFGYVPEYDAAARRWFVDVALEDGPSLWPFIRLAVARWQPRSLPTCELSPTALTSWVQPLPTRWLTVSRRDGREVQATLTGTVAFLRRSRAGGALPGEELTADSPTGDGALLAARLQESRTVTISLQHKETGAGDLDWQTSTTRRIQAVALDQASLRATWTGSLLLPAEPGTEVGDAAGVPPVATPGGSTQWRMLVEEHELLDADDPRTQDQNAEPIRLPRLVYADTIAL</sequence>
<name>A0ABP9J378_9MICO</name>
<feature type="region of interest" description="Disordered" evidence="1">
    <location>
        <begin position="192"/>
        <end position="213"/>
    </location>
</feature>
<organism evidence="2 3">
    <name type="scientific">Terrabacter aeriphilus</name>
    <dbReference type="NCBI Taxonomy" id="515662"/>
    <lineage>
        <taxon>Bacteria</taxon>
        <taxon>Bacillati</taxon>
        <taxon>Actinomycetota</taxon>
        <taxon>Actinomycetes</taxon>
        <taxon>Micrococcales</taxon>
        <taxon>Intrasporangiaceae</taxon>
        <taxon>Terrabacter</taxon>
    </lineage>
</organism>
<feature type="region of interest" description="Disordered" evidence="1">
    <location>
        <begin position="548"/>
        <end position="575"/>
    </location>
</feature>
<keyword evidence="3" id="KW-1185">Reference proteome</keyword>
<dbReference type="Proteomes" id="UP001500427">
    <property type="component" value="Unassembled WGS sequence"/>
</dbReference>
<dbReference type="EMBL" id="BAABIW010000001">
    <property type="protein sequence ID" value="GAA5016509.1"/>
    <property type="molecule type" value="Genomic_DNA"/>
</dbReference>